<dbReference type="InterPro" id="IPR013785">
    <property type="entry name" value="Aldolase_TIM"/>
</dbReference>
<dbReference type="InterPro" id="IPR045186">
    <property type="entry name" value="Indole-3-glycerol_P_synth"/>
</dbReference>
<evidence type="ECO:0000256" key="8">
    <source>
        <dbReference type="ARBA" id="ARBA00023239"/>
    </source>
</evidence>
<evidence type="ECO:0000256" key="2">
    <source>
        <dbReference type="ARBA" id="ARBA00004696"/>
    </source>
</evidence>
<comment type="catalytic activity">
    <reaction evidence="1 9">
        <text>1-(2-carboxyphenylamino)-1-deoxy-D-ribulose 5-phosphate + H(+) = (1S,2R)-1-C-(indol-3-yl)glycerol 3-phosphate + CO2 + H2O</text>
        <dbReference type="Rhea" id="RHEA:23476"/>
        <dbReference type="ChEBI" id="CHEBI:15377"/>
        <dbReference type="ChEBI" id="CHEBI:15378"/>
        <dbReference type="ChEBI" id="CHEBI:16526"/>
        <dbReference type="ChEBI" id="CHEBI:58613"/>
        <dbReference type="ChEBI" id="CHEBI:58866"/>
        <dbReference type="EC" id="4.1.1.48"/>
    </reaction>
</comment>
<dbReference type="PANTHER" id="PTHR22854">
    <property type="entry name" value="TRYPTOPHAN BIOSYNTHESIS PROTEIN"/>
    <property type="match status" value="1"/>
</dbReference>
<sequence>MQIRRKHPNPAVKVESLSYVVKVPEAQPQNILEEIVWHKEIEVDKLRERLPLLELRKKIANTAPPCDFLAALKQGKTQPALIAEVKKASPSKGVIREDFDPVAIARTYEQGGATCLSVLTDSKFFQGSYENLSLVRQAVSLPLLCKEFILYPYQIYYARSQGADAVLLIAAILSDQDLAYFVKIVKGLGMTALVEVHSLAEFDRVLAIEGIELIGINNRNLETFKVDLDNTRQLLEARGEKVREKGILIVSESGLHTATDLAKVKQAGANAVLIGESLVKLPDPALGIQKLFENRE</sequence>
<keyword evidence="7 9" id="KW-0057">Aromatic amino acid biosynthesis</keyword>
<proteinExistence type="inferred from homology"/>
<evidence type="ECO:0000256" key="3">
    <source>
        <dbReference type="ARBA" id="ARBA00008737"/>
    </source>
</evidence>
<keyword evidence="5 9" id="KW-0210">Decarboxylase</keyword>
<evidence type="ECO:0000256" key="4">
    <source>
        <dbReference type="ARBA" id="ARBA00022605"/>
    </source>
</evidence>
<dbReference type="GO" id="GO:0000162">
    <property type="term" value="P:L-tryptophan biosynthetic process"/>
    <property type="evidence" value="ECO:0007669"/>
    <property type="project" value="UniProtKB-UniRule"/>
</dbReference>
<comment type="similarity">
    <text evidence="3 9">Belongs to the TrpC family.</text>
</comment>
<dbReference type="GO" id="GO:0004425">
    <property type="term" value="F:indole-3-glycerol-phosphate synthase activity"/>
    <property type="evidence" value="ECO:0007669"/>
    <property type="project" value="UniProtKB-UniRule"/>
</dbReference>
<dbReference type="PROSITE" id="PS00614">
    <property type="entry name" value="IGPS"/>
    <property type="match status" value="1"/>
</dbReference>
<dbReference type="Proteomes" id="UP000324689">
    <property type="component" value="Unassembled WGS sequence"/>
</dbReference>
<dbReference type="HAMAP" id="MF_00134_B">
    <property type="entry name" value="IGPS_B"/>
    <property type="match status" value="1"/>
</dbReference>
<evidence type="ECO:0000256" key="7">
    <source>
        <dbReference type="ARBA" id="ARBA00023141"/>
    </source>
</evidence>
<keyword evidence="6 9" id="KW-0822">Tryptophan biosynthesis</keyword>
<dbReference type="UniPathway" id="UPA00035">
    <property type="reaction ID" value="UER00043"/>
</dbReference>
<evidence type="ECO:0000313" key="12">
    <source>
        <dbReference type="Proteomes" id="UP000324689"/>
    </source>
</evidence>
<feature type="domain" description="Indole-3-glycerol phosphate synthase" evidence="10">
    <location>
        <begin position="32"/>
        <end position="291"/>
    </location>
</feature>
<dbReference type="Gene3D" id="3.20.20.70">
    <property type="entry name" value="Aldolase class I"/>
    <property type="match status" value="1"/>
</dbReference>
<dbReference type="NCBIfam" id="NF001372">
    <property type="entry name" value="PRK00278.1-4"/>
    <property type="match status" value="1"/>
</dbReference>
<dbReference type="GO" id="GO:0004640">
    <property type="term" value="F:phosphoribosylanthranilate isomerase activity"/>
    <property type="evidence" value="ECO:0007669"/>
    <property type="project" value="TreeGrafter"/>
</dbReference>
<keyword evidence="4 9" id="KW-0028">Amino-acid biosynthesis</keyword>
<dbReference type="Pfam" id="PF00218">
    <property type="entry name" value="IGPS"/>
    <property type="match status" value="1"/>
</dbReference>
<name>A0A5A5S575_MICAE</name>
<organism evidence="11 12">
    <name type="scientific">Microcystis aeruginosa NIES-2521</name>
    <dbReference type="NCBI Taxonomy" id="2303983"/>
    <lineage>
        <taxon>Bacteria</taxon>
        <taxon>Bacillati</taxon>
        <taxon>Cyanobacteriota</taxon>
        <taxon>Cyanophyceae</taxon>
        <taxon>Oscillatoriophycideae</taxon>
        <taxon>Chroococcales</taxon>
        <taxon>Microcystaceae</taxon>
        <taxon>Microcystis</taxon>
    </lineage>
</organism>
<reference evidence="11 12" key="1">
    <citation type="submission" date="2018-09" db="EMBL/GenBank/DDBJ databases">
        <title>Evolutionary history of phycoerythrin pigmentation in the water bloom-forming cyanobacterium Microcystis aeruginosa.</title>
        <authorList>
            <person name="Tanabe Y."/>
            <person name="Tanabe Y."/>
            <person name="Yamaguchi H."/>
        </authorList>
    </citation>
    <scope>NUCLEOTIDE SEQUENCE [LARGE SCALE GENOMIC DNA]</scope>
    <source>
        <strain evidence="11 12">NIES-2521</strain>
    </source>
</reference>
<comment type="pathway">
    <text evidence="2 9">Amino-acid biosynthesis; L-tryptophan biosynthesis; L-tryptophan from chorismate: step 4/5.</text>
</comment>
<dbReference type="InterPro" id="IPR011060">
    <property type="entry name" value="RibuloseP-bd_barrel"/>
</dbReference>
<protein>
    <recommendedName>
        <fullName evidence="9">Indole-3-glycerol phosphate synthase</fullName>
        <shortName evidence="9">IGPS</shortName>
        <ecNumber evidence="9">4.1.1.48</ecNumber>
    </recommendedName>
</protein>
<dbReference type="CDD" id="cd00331">
    <property type="entry name" value="IGPS"/>
    <property type="match status" value="1"/>
</dbReference>
<dbReference type="SUPFAM" id="SSF51366">
    <property type="entry name" value="Ribulose-phoshate binding barrel"/>
    <property type="match status" value="1"/>
</dbReference>
<accession>A0A5A5S575</accession>
<gene>
    <name evidence="9 11" type="primary">trpC</name>
    <name evidence="11" type="ORF">MiTs_02601</name>
</gene>
<evidence type="ECO:0000256" key="1">
    <source>
        <dbReference type="ARBA" id="ARBA00001633"/>
    </source>
</evidence>
<dbReference type="InterPro" id="IPR001468">
    <property type="entry name" value="Indole-3-GlycerolPSynthase_CS"/>
</dbReference>
<dbReference type="RefSeq" id="WP_149976087.1">
    <property type="nucleotide sequence ID" value="NZ_BHVQ01000032.1"/>
</dbReference>
<dbReference type="InterPro" id="IPR013798">
    <property type="entry name" value="Indole-3-glycerol_P_synth_dom"/>
</dbReference>
<evidence type="ECO:0000313" key="11">
    <source>
        <dbReference type="EMBL" id="GCA80592.1"/>
    </source>
</evidence>
<dbReference type="EMBL" id="BHVQ01000032">
    <property type="protein sequence ID" value="GCA80592.1"/>
    <property type="molecule type" value="Genomic_DNA"/>
</dbReference>
<evidence type="ECO:0000259" key="10">
    <source>
        <dbReference type="Pfam" id="PF00218"/>
    </source>
</evidence>
<dbReference type="NCBIfam" id="NF001377">
    <property type="entry name" value="PRK00278.2-4"/>
    <property type="match status" value="1"/>
</dbReference>
<dbReference type="PANTHER" id="PTHR22854:SF2">
    <property type="entry name" value="INDOLE-3-GLYCEROL-PHOSPHATE SYNTHASE"/>
    <property type="match status" value="1"/>
</dbReference>
<dbReference type="AlphaFoldDB" id="A0A5A5S575"/>
<dbReference type="EC" id="4.1.1.48" evidence="9"/>
<comment type="caution">
    <text evidence="11">The sequence shown here is derived from an EMBL/GenBank/DDBJ whole genome shotgun (WGS) entry which is preliminary data.</text>
</comment>
<evidence type="ECO:0000256" key="5">
    <source>
        <dbReference type="ARBA" id="ARBA00022793"/>
    </source>
</evidence>
<evidence type="ECO:0000256" key="9">
    <source>
        <dbReference type="HAMAP-Rule" id="MF_00134"/>
    </source>
</evidence>
<dbReference type="FunFam" id="3.20.20.70:FF:000024">
    <property type="entry name" value="Indole-3-glycerol phosphate synthase"/>
    <property type="match status" value="1"/>
</dbReference>
<keyword evidence="8 9" id="KW-0456">Lyase</keyword>
<evidence type="ECO:0000256" key="6">
    <source>
        <dbReference type="ARBA" id="ARBA00022822"/>
    </source>
</evidence>